<feature type="transmembrane region" description="Helical" evidence="16">
    <location>
        <begin position="87"/>
        <end position="105"/>
    </location>
</feature>
<evidence type="ECO:0000256" key="16">
    <source>
        <dbReference type="SAM" id="Phobius"/>
    </source>
</evidence>
<dbReference type="GO" id="GO:0016020">
    <property type="term" value="C:membrane"/>
    <property type="evidence" value="ECO:0007669"/>
    <property type="project" value="InterPro"/>
</dbReference>
<sequence length="261" mass="28433">MTPDESEIHTQERKRRPEKLTLIQLLPNLLTIGAICAGLTAIRLGLQGSYETAVLLILLAGILDGLDGRLARALKSDSKMGAELDSLADFLNFGVAPGLLLYTWALDDSRGFGWLAVLAFAICSVMRLARFNVARKTEDRDHDNRFFTGVPSPAGAMLVMLPMFLSFALATGPFLPDIVMAVWMAAVGLSMISRIPTWSFKTTKVPRRSVGFFFVGVACAGAVIITWTWIALAALCFAYILAVVVMMPRRRGAGETPGRRP</sequence>
<keyword evidence="6" id="KW-0444">Lipid biosynthesis</keyword>
<dbReference type="PANTHER" id="PTHR14269:SF61">
    <property type="entry name" value="CDP-DIACYLGLYCEROL--SERINE O-PHOSPHATIDYLTRANSFERASE"/>
    <property type="match status" value="1"/>
</dbReference>
<comment type="subcellular location">
    <subcellularLocation>
        <location evidence="2">Endomembrane system</location>
        <topology evidence="2">Multi-pass membrane protein</topology>
    </subcellularLocation>
</comment>
<evidence type="ECO:0000256" key="8">
    <source>
        <dbReference type="ARBA" id="ARBA00022692"/>
    </source>
</evidence>
<feature type="transmembrane region" description="Helical" evidence="16">
    <location>
        <begin position="150"/>
        <end position="172"/>
    </location>
</feature>
<keyword evidence="8 16" id="KW-0812">Transmembrane</keyword>
<evidence type="ECO:0000256" key="7">
    <source>
        <dbReference type="ARBA" id="ARBA00022679"/>
    </source>
</evidence>
<dbReference type="STRING" id="1123237.Salmuc_01428"/>
<keyword evidence="18" id="KW-1185">Reference proteome</keyword>
<evidence type="ECO:0000256" key="3">
    <source>
        <dbReference type="ARBA" id="ARBA00010441"/>
    </source>
</evidence>
<dbReference type="InterPro" id="IPR043130">
    <property type="entry name" value="CDP-OH_PTrfase_TM_dom"/>
</dbReference>
<dbReference type="eggNOG" id="COG1183">
    <property type="taxonomic scope" value="Bacteria"/>
</dbReference>
<dbReference type="GO" id="GO:0012505">
    <property type="term" value="C:endomembrane system"/>
    <property type="evidence" value="ECO:0007669"/>
    <property type="project" value="UniProtKB-SubCell"/>
</dbReference>
<feature type="transmembrane region" description="Helical" evidence="16">
    <location>
        <begin position="178"/>
        <end position="200"/>
    </location>
</feature>
<evidence type="ECO:0000256" key="11">
    <source>
        <dbReference type="ARBA" id="ARBA00023136"/>
    </source>
</evidence>
<evidence type="ECO:0000256" key="5">
    <source>
        <dbReference type="ARBA" id="ARBA00017171"/>
    </source>
</evidence>
<comment type="similarity">
    <text evidence="3 15">Belongs to the CDP-alcohol phosphatidyltransferase class-I family.</text>
</comment>
<keyword evidence="12" id="KW-0594">Phospholipid biosynthesis</keyword>
<proteinExistence type="inferred from homology"/>
<evidence type="ECO:0000256" key="9">
    <source>
        <dbReference type="ARBA" id="ARBA00022989"/>
    </source>
</evidence>
<evidence type="ECO:0000256" key="1">
    <source>
        <dbReference type="ARBA" id="ARBA00000287"/>
    </source>
</evidence>
<evidence type="ECO:0000256" key="2">
    <source>
        <dbReference type="ARBA" id="ARBA00004127"/>
    </source>
</evidence>
<dbReference type="AlphaFoldDB" id="S9S9E2"/>
<feature type="transmembrane region" description="Helical" evidence="16">
    <location>
        <begin position="111"/>
        <end position="129"/>
    </location>
</feature>
<evidence type="ECO:0000256" key="6">
    <source>
        <dbReference type="ARBA" id="ARBA00022516"/>
    </source>
</evidence>
<keyword evidence="13" id="KW-1208">Phospholipid metabolism</keyword>
<evidence type="ECO:0000256" key="10">
    <source>
        <dbReference type="ARBA" id="ARBA00023098"/>
    </source>
</evidence>
<keyword evidence="9 16" id="KW-1133">Transmembrane helix</keyword>
<feature type="transmembrane region" description="Helical" evidence="16">
    <location>
        <begin position="20"/>
        <end position="42"/>
    </location>
</feature>
<dbReference type="RefSeq" id="WP_020040970.1">
    <property type="nucleotide sequence ID" value="NZ_KE557273.1"/>
</dbReference>
<dbReference type="OrthoDB" id="9777147at2"/>
<dbReference type="PROSITE" id="PS00379">
    <property type="entry name" value="CDP_ALCOHOL_P_TRANSF"/>
    <property type="match status" value="1"/>
</dbReference>
<dbReference type="Gene3D" id="1.20.120.1760">
    <property type="match status" value="1"/>
</dbReference>
<evidence type="ECO:0000256" key="13">
    <source>
        <dbReference type="ARBA" id="ARBA00023264"/>
    </source>
</evidence>
<accession>S9S9E2</accession>
<dbReference type="NCBIfam" id="TIGR00473">
    <property type="entry name" value="pssA"/>
    <property type="match status" value="1"/>
</dbReference>
<evidence type="ECO:0000313" key="18">
    <source>
        <dbReference type="Proteomes" id="UP000015347"/>
    </source>
</evidence>
<feature type="transmembrane region" description="Helical" evidence="16">
    <location>
        <begin position="48"/>
        <end position="66"/>
    </location>
</feature>
<evidence type="ECO:0000256" key="4">
    <source>
        <dbReference type="ARBA" id="ARBA00013174"/>
    </source>
</evidence>
<dbReference type="InterPro" id="IPR004533">
    <property type="entry name" value="CDP-diaglyc--ser_O-PTrfase"/>
</dbReference>
<dbReference type="HOGENOM" id="CLU_049944_1_0_5"/>
<comment type="caution">
    <text evidence="17">The sequence shown here is derived from an EMBL/GenBank/DDBJ whole genome shotgun (WGS) entry which is preliminary data.</text>
</comment>
<evidence type="ECO:0000313" key="17">
    <source>
        <dbReference type="EMBL" id="EPX86780.1"/>
    </source>
</evidence>
<dbReference type="EC" id="2.7.8.8" evidence="4"/>
<organism evidence="17 18">
    <name type="scientific">Salipiger mucosus DSM 16094</name>
    <dbReference type="NCBI Taxonomy" id="1123237"/>
    <lineage>
        <taxon>Bacteria</taxon>
        <taxon>Pseudomonadati</taxon>
        <taxon>Pseudomonadota</taxon>
        <taxon>Alphaproteobacteria</taxon>
        <taxon>Rhodobacterales</taxon>
        <taxon>Roseobacteraceae</taxon>
        <taxon>Salipiger</taxon>
    </lineage>
</organism>
<dbReference type="EMBL" id="APVH01000003">
    <property type="protein sequence ID" value="EPX86780.1"/>
    <property type="molecule type" value="Genomic_DNA"/>
</dbReference>
<dbReference type="Proteomes" id="UP000015347">
    <property type="component" value="Unassembled WGS sequence"/>
</dbReference>
<dbReference type="InterPro" id="IPR000462">
    <property type="entry name" value="CDP-OH_P_trans"/>
</dbReference>
<dbReference type="InterPro" id="IPR048254">
    <property type="entry name" value="CDP_ALCOHOL_P_TRANSF_CS"/>
</dbReference>
<comment type="catalytic activity">
    <reaction evidence="1">
        <text>a CDP-1,2-diacyl-sn-glycerol + L-serine = a 1,2-diacyl-sn-glycero-3-phospho-L-serine + CMP + H(+)</text>
        <dbReference type="Rhea" id="RHEA:16913"/>
        <dbReference type="ChEBI" id="CHEBI:15378"/>
        <dbReference type="ChEBI" id="CHEBI:33384"/>
        <dbReference type="ChEBI" id="CHEBI:57262"/>
        <dbReference type="ChEBI" id="CHEBI:58332"/>
        <dbReference type="ChEBI" id="CHEBI:60377"/>
        <dbReference type="EC" id="2.7.8.8"/>
    </reaction>
</comment>
<dbReference type="Pfam" id="PF01066">
    <property type="entry name" value="CDP-OH_P_transf"/>
    <property type="match status" value="1"/>
</dbReference>
<keyword evidence="7 15" id="KW-0808">Transferase</keyword>
<feature type="transmembrane region" description="Helical" evidence="16">
    <location>
        <begin position="212"/>
        <end position="242"/>
    </location>
</feature>
<evidence type="ECO:0000256" key="15">
    <source>
        <dbReference type="RuleBase" id="RU003750"/>
    </source>
</evidence>
<protein>
    <recommendedName>
        <fullName evidence="5">CDP-diacylglycerol--serine O-phosphatidyltransferase</fullName>
        <ecNumber evidence="4">2.7.8.8</ecNumber>
    </recommendedName>
    <alternativeName>
        <fullName evidence="14">Phosphatidylserine synthase</fullName>
    </alternativeName>
</protein>
<dbReference type="GO" id="GO:0008654">
    <property type="term" value="P:phospholipid biosynthetic process"/>
    <property type="evidence" value="ECO:0007669"/>
    <property type="project" value="UniProtKB-KW"/>
</dbReference>
<dbReference type="GO" id="GO:0003882">
    <property type="term" value="F:CDP-diacylglycerol-serine O-phosphatidyltransferase activity"/>
    <property type="evidence" value="ECO:0007669"/>
    <property type="project" value="UniProtKB-EC"/>
</dbReference>
<gene>
    <name evidence="17" type="ORF">Salmuc_01428</name>
</gene>
<dbReference type="InterPro" id="IPR050324">
    <property type="entry name" value="CDP-alcohol_PTase-I"/>
</dbReference>
<evidence type="ECO:0000256" key="14">
    <source>
        <dbReference type="ARBA" id="ARBA00032361"/>
    </source>
</evidence>
<dbReference type="PANTHER" id="PTHR14269">
    <property type="entry name" value="CDP-DIACYLGLYCEROL--GLYCEROL-3-PHOSPHATE 3-PHOSPHATIDYLTRANSFERASE-RELATED"/>
    <property type="match status" value="1"/>
</dbReference>
<evidence type="ECO:0000256" key="12">
    <source>
        <dbReference type="ARBA" id="ARBA00023209"/>
    </source>
</evidence>
<keyword evidence="11 16" id="KW-0472">Membrane</keyword>
<reference evidence="18" key="1">
    <citation type="journal article" date="2014" name="Stand. Genomic Sci.">
        <title>Genome sequence of the exopolysaccharide-producing Salipiger mucosus type strain (DSM 16094(T)), a moderately halophilic member of the Roseobacter clade.</title>
        <authorList>
            <person name="Riedel T."/>
            <person name="Spring S."/>
            <person name="Fiebig A."/>
            <person name="Petersen J."/>
            <person name="Kyrpides N.C."/>
            <person name="Goker M."/>
            <person name="Klenk H.P."/>
        </authorList>
    </citation>
    <scope>NUCLEOTIDE SEQUENCE [LARGE SCALE GENOMIC DNA]</scope>
    <source>
        <strain evidence="18">DSM 16094</strain>
    </source>
</reference>
<name>S9S9E2_9RHOB</name>
<keyword evidence="10" id="KW-0443">Lipid metabolism</keyword>